<dbReference type="InterPro" id="IPR025852">
    <property type="entry name" value="SM_dom_ATX"/>
</dbReference>
<dbReference type="GO" id="GO:0003729">
    <property type="term" value="F:mRNA binding"/>
    <property type="evidence" value="ECO:0007669"/>
    <property type="project" value="TreeGrafter"/>
</dbReference>
<reference evidence="3" key="1">
    <citation type="submission" date="2023-03" db="EMBL/GenBank/DDBJ databases">
        <authorList>
            <person name="Julca I."/>
        </authorList>
    </citation>
    <scope>NUCLEOTIDE SEQUENCE</scope>
</reference>
<dbReference type="Proteomes" id="UP001161247">
    <property type="component" value="Chromosome 1"/>
</dbReference>
<dbReference type="PANTHER" id="PTHR12854">
    <property type="entry name" value="ATAXIN 2-RELATED"/>
    <property type="match status" value="1"/>
</dbReference>
<accession>A0AAV1BZ63</accession>
<feature type="region of interest" description="Disordered" evidence="1">
    <location>
        <begin position="136"/>
        <end position="285"/>
    </location>
</feature>
<name>A0AAV1BZ63_OLDCO</name>
<evidence type="ECO:0000313" key="3">
    <source>
        <dbReference type="EMBL" id="CAI9088416.1"/>
    </source>
</evidence>
<dbReference type="InterPro" id="IPR045117">
    <property type="entry name" value="ATXN2-like"/>
</dbReference>
<evidence type="ECO:0000256" key="1">
    <source>
        <dbReference type="SAM" id="MobiDB-lite"/>
    </source>
</evidence>
<sequence length="476" mass="50738">MGYRNGAIPAGEESGVSGSVNEALLFTTMCIIGHPVDVHVKDGSIYSGTLYTANVDNAYAVVLHKARRVKKGNRETNVAEGKLIDTLVILSEDLVQVIAKEILLPADGICGKAGADFGSGDGVVNPKCEEIIMNSSNHSEAGLDQKDTVPSRQGCNSSDVMQSGLPAEPAEQAEGSRLSLNAHGNHPAAKEMTARTNKVEAPSSVSYVRNRVPRPDDPHARHTFEASRQSLSEKGNHDHATIVKVRSLHSKRRRVSSQESKLNPKAKLFSPSPAQHISATPTPPLVRTPPNLNHASVAAAEPEVDVSSVTYRSSVPAKLAAHNNLFPGHGRNDIPYGQHLVGHTGSRMPPVRYASQYSHLQAGPPYPHPSSQTVMAGRMGPLIYVHPVSNDVTQGAAGFSQVSSRPLMAPQQINMPKHQGSAAMQALQLYMTPPFIANGHQTFAMPTYIPVVPPIFPVAGPIPVPGSDVSFGTKFA</sequence>
<dbReference type="PANTHER" id="PTHR12854:SF12">
    <property type="entry name" value="POLYADENYLATE-BINDING PROTEIN INTERACTING PROTEIN"/>
    <property type="match status" value="1"/>
</dbReference>
<dbReference type="GO" id="GO:0010494">
    <property type="term" value="C:cytoplasmic stress granule"/>
    <property type="evidence" value="ECO:0007669"/>
    <property type="project" value="TreeGrafter"/>
</dbReference>
<gene>
    <name evidence="3" type="ORF">OLC1_LOCUS999</name>
</gene>
<keyword evidence="4" id="KW-1185">Reference proteome</keyword>
<proteinExistence type="predicted"/>
<evidence type="ECO:0000313" key="4">
    <source>
        <dbReference type="Proteomes" id="UP001161247"/>
    </source>
</evidence>
<dbReference type="GO" id="GO:0034063">
    <property type="term" value="P:stress granule assembly"/>
    <property type="evidence" value="ECO:0007669"/>
    <property type="project" value="TreeGrafter"/>
</dbReference>
<dbReference type="Pfam" id="PF14438">
    <property type="entry name" value="SM-ATX"/>
    <property type="match status" value="1"/>
</dbReference>
<feature type="compositionally biased region" description="Polar residues" evidence="1">
    <location>
        <begin position="150"/>
        <end position="161"/>
    </location>
</feature>
<protein>
    <submittedName>
        <fullName evidence="3">OLC1v1022732C1</fullName>
    </submittedName>
</protein>
<dbReference type="EMBL" id="OX459118">
    <property type="protein sequence ID" value="CAI9088416.1"/>
    <property type="molecule type" value="Genomic_DNA"/>
</dbReference>
<evidence type="ECO:0000259" key="2">
    <source>
        <dbReference type="Pfam" id="PF14438"/>
    </source>
</evidence>
<dbReference type="AlphaFoldDB" id="A0AAV1BZ63"/>
<organism evidence="3 4">
    <name type="scientific">Oldenlandia corymbosa var. corymbosa</name>
    <dbReference type="NCBI Taxonomy" id="529605"/>
    <lineage>
        <taxon>Eukaryota</taxon>
        <taxon>Viridiplantae</taxon>
        <taxon>Streptophyta</taxon>
        <taxon>Embryophyta</taxon>
        <taxon>Tracheophyta</taxon>
        <taxon>Spermatophyta</taxon>
        <taxon>Magnoliopsida</taxon>
        <taxon>eudicotyledons</taxon>
        <taxon>Gunneridae</taxon>
        <taxon>Pentapetalae</taxon>
        <taxon>asterids</taxon>
        <taxon>lamiids</taxon>
        <taxon>Gentianales</taxon>
        <taxon>Rubiaceae</taxon>
        <taxon>Rubioideae</taxon>
        <taxon>Spermacoceae</taxon>
        <taxon>Hedyotis-Oldenlandia complex</taxon>
        <taxon>Oldenlandia</taxon>
    </lineage>
</organism>
<feature type="compositionally biased region" description="Basic and acidic residues" evidence="1">
    <location>
        <begin position="213"/>
        <end position="225"/>
    </location>
</feature>
<feature type="domain" description="Ataxin 2 SM" evidence="2">
    <location>
        <begin position="21"/>
        <end position="100"/>
    </location>
</feature>
<feature type="compositionally biased region" description="Basic residues" evidence="1">
    <location>
        <begin position="246"/>
        <end position="255"/>
    </location>
</feature>